<dbReference type="Pfam" id="PF07804">
    <property type="entry name" value="HipA_C"/>
    <property type="match status" value="1"/>
</dbReference>
<gene>
    <name evidence="4" type="ORF">GH723_04200</name>
</gene>
<organism evidence="4 5">
    <name type="scientific">Actinomarinicola tropica</name>
    <dbReference type="NCBI Taxonomy" id="2789776"/>
    <lineage>
        <taxon>Bacteria</taxon>
        <taxon>Bacillati</taxon>
        <taxon>Actinomycetota</taxon>
        <taxon>Acidimicrobiia</taxon>
        <taxon>Acidimicrobiales</taxon>
        <taxon>Iamiaceae</taxon>
        <taxon>Actinomarinicola</taxon>
    </lineage>
</organism>
<evidence type="ECO:0000256" key="1">
    <source>
        <dbReference type="ARBA" id="ARBA00022679"/>
    </source>
</evidence>
<feature type="domain" description="HipA-like C-terminal" evidence="3">
    <location>
        <begin position="23"/>
        <end position="250"/>
    </location>
</feature>
<keyword evidence="2" id="KW-0418">Kinase</keyword>
<sequence>MSGDLPIEVDVSEWPALEEEQLGSKPKLWLLRPIPHEPRNPGASEEAWLWKARTFNHDSAGRRFAKGDDWAEIVAAEVAERIGVPHAEVRLARRDEQLGVISLEMTMMLESLVHGNELLEEAGVSVSGTIERSAYTVDAVRRSLRDVEPPEDHITLTSAWDWFVGYLLLDAIVSNTDRHHENWGAIARWQGPPVLAPSFDHASSLGFAISDEERRERLSTPDRGRSVERYARRAKSKFAGRPKTTEVVEQAIALSPPEVVAEWRDRLAAVLDELPSAVDAIPESRMSKDARTFARAMIGLNGHRSLSLLSVP</sequence>
<dbReference type="Proteomes" id="UP000334019">
    <property type="component" value="Chromosome"/>
</dbReference>
<protein>
    <recommendedName>
        <fullName evidence="3">HipA-like C-terminal domain-containing protein</fullName>
    </recommendedName>
</protein>
<dbReference type="AlphaFoldDB" id="A0A5Q2RC04"/>
<dbReference type="InterPro" id="IPR012893">
    <property type="entry name" value="HipA-like_C"/>
</dbReference>
<evidence type="ECO:0000256" key="2">
    <source>
        <dbReference type="ARBA" id="ARBA00022777"/>
    </source>
</evidence>
<proteinExistence type="predicted"/>
<evidence type="ECO:0000313" key="5">
    <source>
        <dbReference type="Proteomes" id="UP000334019"/>
    </source>
</evidence>
<dbReference type="Gene3D" id="1.10.1070.20">
    <property type="match status" value="1"/>
</dbReference>
<dbReference type="KEGG" id="atq:GH723_04200"/>
<accession>A0A5Q2RC04</accession>
<dbReference type="GO" id="GO:0016301">
    <property type="term" value="F:kinase activity"/>
    <property type="evidence" value="ECO:0007669"/>
    <property type="project" value="UniProtKB-KW"/>
</dbReference>
<dbReference type="RefSeq" id="WP_153758474.1">
    <property type="nucleotide sequence ID" value="NZ_CP045851.1"/>
</dbReference>
<reference evidence="4 5" key="1">
    <citation type="submission" date="2019-11" db="EMBL/GenBank/DDBJ databases">
        <authorList>
            <person name="He Y."/>
        </authorList>
    </citation>
    <scope>NUCLEOTIDE SEQUENCE [LARGE SCALE GENOMIC DNA]</scope>
    <source>
        <strain evidence="4 5">SCSIO 58843</strain>
    </source>
</reference>
<keyword evidence="5" id="KW-1185">Reference proteome</keyword>
<evidence type="ECO:0000313" key="4">
    <source>
        <dbReference type="EMBL" id="QGG94368.1"/>
    </source>
</evidence>
<evidence type="ECO:0000259" key="3">
    <source>
        <dbReference type="Pfam" id="PF07804"/>
    </source>
</evidence>
<keyword evidence="1" id="KW-0808">Transferase</keyword>
<name>A0A5Q2RC04_9ACTN</name>
<dbReference type="EMBL" id="CP045851">
    <property type="protein sequence ID" value="QGG94368.1"/>
    <property type="molecule type" value="Genomic_DNA"/>
</dbReference>